<keyword evidence="2" id="KW-0472">Membrane</keyword>
<keyword evidence="2" id="KW-1133">Transmembrane helix</keyword>
<keyword evidence="2" id="KW-0812">Transmembrane</keyword>
<evidence type="ECO:0000256" key="2">
    <source>
        <dbReference type="SAM" id="Phobius"/>
    </source>
</evidence>
<comment type="caution">
    <text evidence="3">The sequence shown here is derived from an EMBL/GenBank/DDBJ whole genome shotgun (WGS) entry which is preliminary data.</text>
</comment>
<reference evidence="3 4" key="1">
    <citation type="submission" date="2019-10" db="EMBL/GenBank/DDBJ databases">
        <title>Assembly and Annotation for the nematode Trichostrongylus colubriformis.</title>
        <authorList>
            <person name="Martin J."/>
        </authorList>
    </citation>
    <scope>NUCLEOTIDE SEQUENCE [LARGE SCALE GENOMIC DNA]</scope>
    <source>
        <strain evidence="3">G859</strain>
        <tissue evidence="3">Whole worm</tissue>
    </source>
</reference>
<dbReference type="GO" id="GO:0004867">
    <property type="term" value="F:serine-type endopeptidase inhibitor activity"/>
    <property type="evidence" value="ECO:0007669"/>
    <property type="project" value="UniProtKB-KW"/>
</dbReference>
<keyword evidence="4" id="KW-1185">Reference proteome</keyword>
<dbReference type="EMBL" id="WIXE01021892">
    <property type="protein sequence ID" value="KAK5967953.1"/>
    <property type="molecule type" value="Genomic_DNA"/>
</dbReference>
<accession>A0AAN8IFK4</accession>
<dbReference type="AlphaFoldDB" id="A0AAN8IFK4"/>
<proteinExistence type="predicted"/>
<evidence type="ECO:0000313" key="3">
    <source>
        <dbReference type="EMBL" id="KAK5967953.1"/>
    </source>
</evidence>
<protein>
    <recommendedName>
        <fullName evidence="5">TIL domain-containing protein</fullName>
    </recommendedName>
</protein>
<dbReference type="Proteomes" id="UP001331761">
    <property type="component" value="Unassembled WGS sequence"/>
</dbReference>
<dbReference type="Gene3D" id="2.10.25.10">
    <property type="entry name" value="Laminin"/>
    <property type="match status" value="1"/>
</dbReference>
<organism evidence="3 4">
    <name type="scientific">Trichostrongylus colubriformis</name>
    <name type="common">Black scour worm</name>
    <dbReference type="NCBI Taxonomy" id="6319"/>
    <lineage>
        <taxon>Eukaryota</taxon>
        <taxon>Metazoa</taxon>
        <taxon>Ecdysozoa</taxon>
        <taxon>Nematoda</taxon>
        <taxon>Chromadorea</taxon>
        <taxon>Rhabditida</taxon>
        <taxon>Rhabditina</taxon>
        <taxon>Rhabditomorpha</taxon>
        <taxon>Strongyloidea</taxon>
        <taxon>Trichostrongylidae</taxon>
        <taxon>Trichostrongylus</taxon>
    </lineage>
</organism>
<keyword evidence="1" id="KW-0722">Serine protease inhibitor</keyword>
<keyword evidence="1" id="KW-0646">Protease inhibitor</keyword>
<dbReference type="CDD" id="cd19941">
    <property type="entry name" value="TIL"/>
    <property type="match status" value="1"/>
</dbReference>
<gene>
    <name evidence="3" type="ORF">GCK32_018366</name>
</gene>
<evidence type="ECO:0008006" key="5">
    <source>
        <dbReference type="Google" id="ProtNLM"/>
    </source>
</evidence>
<evidence type="ECO:0000313" key="4">
    <source>
        <dbReference type="Proteomes" id="UP001331761"/>
    </source>
</evidence>
<evidence type="ECO:0000256" key="1">
    <source>
        <dbReference type="ARBA" id="ARBA00022900"/>
    </source>
</evidence>
<dbReference type="SUPFAM" id="SSF57567">
    <property type="entry name" value="Serine protease inhibitors"/>
    <property type="match status" value="1"/>
</dbReference>
<dbReference type="InterPro" id="IPR036084">
    <property type="entry name" value="Ser_inhib-like_sf"/>
</dbReference>
<sequence>MLLLCVCQATDNDKRLLTVLVLQLVVSMNHSAGVVALFYFKVNVFGSGVQAREMQRTAFILMLIGIGNAFENAETKCPENEIYYDCMPVDNVCNLDLDHIEHPCVAGCFCKEGYKLKDFATETCLPVGPNCK</sequence>
<feature type="transmembrane region" description="Helical" evidence="2">
    <location>
        <begin position="20"/>
        <end position="40"/>
    </location>
</feature>
<name>A0AAN8IFK4_TRICO</name>